<comment type="catalytic activity">
    <reaction evidence="1">
        <text>S-ubiquitinyl-[E2 ubiquitin-conjugating enzyme]-L-cysteine + [acceptor protein]-L-lysine = [E2 ubiquitin-conjugating enzyme]-L-cysteine + N(6)-ubiquitinyl-[acceptor protein]-L-lysine.</text>
        <dbReference type="EC" id="2.3.2.27"/>
    </reaction>
</comment>
<keyword evidence="5 8" id="KW-0863">Zinc-finger</keyword>
<dbReference type="GO" id="GO:0061630">
    <property type="term" value="F:ubiquitin protein ligase activity"/>
    <property type="evidence" value="ECO:0007669"/>
    <property type="project" value="UniProtKB-EC"/>
</dbReference>
<dbReference type="Gene3D" id="3.30.40.10">
    <property type="entry name" value="Zinc/RING finger domain, C3HC4 (zinc finger)"/>
    <property type="match status" value="1"/>
</dbReference>
<dbReference type="InterPro" id="IPR013083">
    <property type="entry name" value="Znf_RING/FYVE/PHD"/>
</dbReference>
<feature type="region of interest" description="Disordered" evidence="9">
    <location>
        <begin position="105"/>
        <end position="126"/>
    </location>
</feature>
<keyword evidence="6" id="KW-0833">Ubl conjugation pathway</keyword>
<evidence type="ECO:0000256" key="3">
    <source>
        <dbReference type="ARBA" id="ARBA00022679"/>
    </source>
</evidence>
<dbReference type="InterPro" id="IPR045191">
    <property type="entry name" value="MBR1/2-like"/>
</dbReference>
<dbReference type="InterPro" id="IPR001841">
    <property type="entry name" value="Znf_RING"/>
</dbReference>
<feature type="compositionally biased region" description="Low complexity" evidence="9">
    <location>
        <begin position="116"/>
        <end position="126"/>
    </location>
</feature>
<evidence type="ECO:0000256" key="6">
    <source>
        <dbReference type="ARBA" id="ARBA00022786"/>
    </source>
</evidence>
<evidence type="ECO:0000256" key="7">
    <source>
        <dbReference type="ARBA" id="ARBA00022833"/>
    </source>
</evidence>
<dbReference type="Pfam" id="PF13639">
    <property type="entry name" value="zf-RING_2"/>
    <property type="match status" value="1"/>
</dbReference>
<evidence type="ECO:0000256" key="1">
    <source>
        <dbReference type="ARBA" id="ARBA00000900"/>
    </source>
</evidence>
<dbReference type="AlphaFoldDB" id="A0AAF0QGH6"/>
<accession>A0AAF0QGH6</accession>
<feature type="compositionally biased region" description="Polar residues" evidence="9">
    <location>
        <begin position="53"/>
        <end position="68"/>
    </location>
</feature>
<sequence length="390" mass="42955">MPVVFSESSTVSEQIRYRKPRTQNQQETQDMDPISSSRSTKPTISSLLLAPFSPTSPTHENSTTPSASTVFSTKKKNFATFRGLGCTASPQVSVPAVIRTSADWDPKRVKKKKQNSNKNKSLNSAVNVGGGVSIGCSNSVQNNNPSSSSSSSAPLSLSSSCVAVPDVWCGPGIGLTTDAASVDCVVSRRPVSGRGRIESDKVTPRERSACPIRRMVSPEDNPFLDIESSLGIPRSQIELFASRHHRHSRHGYSEGLAEIVMLQNSLMGGRTDGLDRYRNWRLDVDNMSYEASHSLELLELGDKIGYVNTGLREDEIARCVRRTKPFFLSNLSLIRTELERQCTICQEEYEAEDEMGKLDCGHFYHIRCIKQWLSQKNSCPVCKSAALSNS</sequence>
<gene>
    <name evidence="11" type="ORF">MTR67_015498</name>
</gene>
<dbReference type="PANTHER" id="PTHR22937:SF121">
    <property type="entry name" value="RING-TYPE E3 UBIQUITIN TRANSFERASE"/>
    <property type="match status" value="1"/>
</dbReference>
<dbReference type="PANTHER" id="PTHR22937">
    <property type="entry name" value="E3 UBIQUITIN-PROTEIN LIGASE RNF165"/>
    <property type="match status" value="1"/>
</dbReference>
<proteinExistence type="predicted"/>
<keyword evidence="4" id="KW-0479">Metal-binding</keyword>
<keyword evidence="7" id="KW-0862">Zinc</keyword>
<evidence type="ECO:0000259" key="10">
    <source>
        <dbReference type="PROSITE" id="PS50089"/>
    </source>
</evidence>
<dbReference type="GO" id="GO:0008270">
    <property type="term" value="F:zinc ion binding"/>
    <property type="evidence" value="ECO:0007669"/>
    <property type="project" value="UniProtKB-KW"/>
</dbReference>
<dbReference type="EMBL" id="CP133614">
    <property type="protein sequence ID" value="WMV22113.1"/>
    <property type="molecule type" value="Genomic_DNA"/>
</dbReference>
<evidence type="ECO:0000256" key="8">
    <source>
        <dbReference type="PROSITE-ProRule" id="PRU00175"/>
    </source>
</evidence>
<feature type="domain" description="RING-type" evidence="10">
    <location>
        <begin position="342"/>
        <end position="383"/>
    </location>
</feature>
<evidence type="ECO:0000313" key="12">
    <source>
        <dbReference type="Proteomes" id="UP001234989"/>
    </source>
</evidence>
<protein>
    <recommendedName>
        <fullName evidence="2">RING-type E3 ubiquitin transferase</fullName>
        <ecNumber evidence="2">2.3.2.27</ecNumber>
    </recommendedName>
</protein>
<evidence type="ECO:0000256" key="9">
    <source>
        <dbReference type="SAM" id="MobiDB-lite"/>
    </source>
</evidence>
<evidence type="ECO:0000256" key="4">
    <source>
        <dbReference type="ARBA" id="ARBA00022723"/>
    </source>
</evidence>
<dbReference type="Proteomes" id="UP001234989">
    <property type="component" value="Chromosome 3"/>
</dbReference>
<feature type="region of interest" description="Disordered" evidence="9">
    <location>
        <begin position="1"/>
        <end position="68"/>
    </location>
</feature>
<name>A0AAF0QGH6_SOLVR</name>
<organism evidence="11 12">
    <name type="scientific">Solanum verrucosum</name>
    <dbReference type="NCBI Taxonomy" id="315347"/>
    <lineage>
        <taxon>Eukaryota</taxon>
        <taxon>Viridiplantae</taxon>
        <taxon>Streptophyta</taxon>
        <taxon>Embryophyta</taxon>
        <taxon>Tracheophyta</taxon>
        <taxon>Spermatophyta</taxon>
        <taxon>Magnoliopsida</taxon>
        <taxon>eudicotyledons</taxon>
        <taxon>Gunneridae</taxon>
        <taxon>Pentapetalae</taxon>
        <taxon>asterids</taxon>
        <taxon>lamiids</taxon>
        <taxon>Solanales</taxon>
        <taxon>Solanaceae</taxon>
        <taxon>Solanoideae</taxon>
        <taxon>Solaneae</taxon>
        <taxon>Solanum</taxon>
    </lineage>
</organism>
<keyword evidence="12" id="KW-1185">Reference proteome</keyword>
<feature type="compositionally biased region" description="Low complexity" evidence="9">
    <location>
        <begin position="33"/>
        <end position="46"/>
    </location>
</feature>
<evidence type="ECO:0000256" key="2">
    <source>
        <dbReference type="ARBA" id="ARBA00012483"/>
    </source>
</evidence>
<keyword evidence="3" id="KW-0808">Transferase</keyword>
<evidence type="ECO:0000313" key="11">
    <source>
        <dbReference type="EMBL" id="WMV22113.1"/>
    </source>
</evidence>
<dbReference type="EC" id="2.3.2.27" evidence="2"/>
<dbReference type="SUPFAM" id="SSF57850">
    <property type="entry name" value="RING/U-box"/>
    <property type="match status" value="1"/>
</dbReference>
<dbReference type="SMART" id="SM00184">
    <property type="entry name" value="RING"/>
    <property type="match status" value="1"/>
</dbReference>
<reference evidence="11" key="1">
    <citation type="submission" date="2023-08" db="EMBL/GenBank/DDBJ databases">
        <title>A de novo genome assembly of Solanum verrucosum Schlechtendal, a Mexican diploid species geographically isolated from the other diploid A-genome species in potato relatives.</title>
        <authorList>
            <person name="Hosaka K."/>
        </authorList>
    </citation>
    <scope>NUCLEOTIDE SEQUENCE</scope>
    <source>
        <tissue evidence="11">Young leaves</tissue>
    </source>
</reference>
<dbReference type="PROSITE" id="PS50089">
    <property type="entry name" value="ZF_RING_2"/>
    <property type="match status" value="1"/>
</dbReference>
<evidence type="ECO:0000256" key="5">
    <source>
        <dbReference type="ARBA" id="ARBA00022771"/>
    </source>
</evidence>
<feature type="compositionally biased region" description="Polar residues" evidence="9">
    <location>
        <begin position="1"/>
        <end position="13"/>
    </location>
</feature>